<accession>A0A1E3PKQ9</accession>
<feature type="compositionally biased region" description="Basic and acidic residues" evidence="1">
    <location>
        <begin position="748"/>
        <end position="758"/>
    </location>
</feature>
<protein>
    <submittedName>
        <fullName evidence="2">Uncharacterized protein</fullName>
    </submittedName>
</protein>
<evidence type="ECO:0000256" key="1">
    <source>
        <dbReference type="SAM" id="MobiDB-lite"/>
    </source>
</evidence>
<organism evidence="2 3">
    <name type="scientific">Nadsonia fulvescens var. elongata DSM 6958</name>
    <dbReference type="NCBI Taxonomy" id="857566"/>
    <lineage>
        <taxon>Eukaryota</taxon>
        <taxon>Fungi</taxon>
        <taxon>Dikarya</taxon>
        <taxon>Ascomycota</taxon>
        <taxon>Saccharomycotina</taxon>
        <taxon>Dipodascomycetes</taxon>
        <taxon>Dipodascales</taxon>
        <taxon>Dipodascales incertae sedis</taxon>
        <taxon>Nadsonia</taxon>
    </lineage>
</organism>
<dbReference type="OrthoDB" id="3260408at2759"/>
<dbReference type="AlphaFoldDB" id="A0A1E3PKQ9"/>
<dbReference type="STRING" id="857566.A0A1E3PKQ9"/>
<dbReference type="EMBL" id="KV454409">
    <property type="protein sequence ID" value="ODQ66013.1"/>
    <property type="molecule type" value="Genomic_DNA"/>
</dbReference>
<sequence length="969" mass="108705">MMRASQRTSIKSVLLRLLLYYIGFLAIFQCPLTSPLNESSPALCSPIHRSVNAVRPLVEASYQYVEPHMAACREYVAPLQPYVEPFHVFHTTYIAPAIVAAERVLNQVQTNQKLVFWRSHVGAYLAPYHERVRALVGVWRNHLNKLLEPYLCRIQPIVNKSSQYVVQISTTASQLISEKIYPTVEAVVVKCREVGLKFYFGTLQPFVTNKAMPYINRTILPVVKLYTGKLIHYGHFYGCKMVDYMWILIDKAMCKAKAEYIPKAWDFWKEKVNKQLVRVMDHIYSVAYTEKKVDIDSSVSTTSSIEVVKPTENAVLISIPNSTEDTKKETESNIQSVETKIVITTTETENEAVSAIASSSVVTSLPTQDKVVKPNLFSTLESYATLIDSTYSSAFSNLNTTLENEKNILLKGSSSIFTKKLQSMQQELTQALRDMNALVDTIIPEANNTNEVLISEEEISDVFKVNADLLRSKAMDIRRMSELLAHEAVEKTEDLRGKTLDVLDEFSEVVSSQLGKFIMDYSLANPSEGSGDNKHQKNENKSKDAFSPWVSYSSLLRQLEHNRHEITDFAIPMDDVNLFLREVQETANFLAREVGSQFQGLRGKAHFAFQERAKVVASAIKDEPHGQDWPVDAEIYDEVEEPNDTVTRTLTQFVTSVKQSDLPTQSELPVESLSSSGKLENHEESVLNENNVPFIEPSSLEYFGDEGSITLNATQESEDKVSIATEDIKVEQQQPQDSSQTVYQNVQTDKEERGDHATEPALNRNETSQIELEYAEYSISNNNNFTSEPNKPEALVIEVGPRDDMDGGIESVFDSPSGDPKYNGSEPVVPHTLQDDVVIEVESYVVPEIVPESESDDNSAGSVISVISEASNEINSKNDSIIAVTEPEVEQRDNSIDHPEAPVTVVDTNFFFKIETDILNTPINEVSAFEMGENLSEQDLESPISENEVVSEVFSDDYEENLIITEALS</sequence>
<feature type="compositionally biased region" description="Polar residues" evidence="1">
    <location>
        <begin position="657"/>
        <end position="678"/>
    </location>
</feature>
<keyword evidence="3" id="KW-1185">Reference proteome</keyword>
<evidence type="ECO:0000313" key="2">
    <source>
        <dbReference type="EMBL" id="ODQ66013.1"/>
    </source>
</evidence>
<reference evidence="2 3" key="1">
    <citation type="journal article" date="2016" name="Proc. Natl. Acad. Sci. U.S.A.">
        <title>Comparative genomics of biotechnologically important yeasts.</title>
        <authorList>
            <person name="Riley R."/>
            <person name="Haridas S."/>
            <person name="Wolfe K.H."/>
            <person name="Lopes M.R."/>
            <person name="Hittinger C.T."/>
            <person name="Goeker M."/>
            <person name="Salamov A.A."/>
            <person name="Wisecaver J.H."/>
            <person name="Long T.M."/>
            <person name="Calvey C.H."/>
            <person name="Aerts A.L."/>
            <person name="Barry K.W."/>
            <person name="Choi C."/>
            <person name="Clum A."/>
            <person name="Coughlan A.Y."/>
            <person name="Deshpande S."/>
            <person name="Douglass A.P."/>
            <person name="Hanson S.J."/>
            <person name="Klenk H.-P."/>
            <person name="LaButti K.M."/>
            <person name="Lapidus A."/>
            <person name="Lindquist E.A."/>
            <person name="Lipzen A.M."/>
            <person name="Meier-Kolthoff J.P."/>
            <person name="Ohm R.A."/>
            <person name="Otillar R.P."/>
            <person name="Pangilinan J.L."/>
            <person name="Peng Y."/>
            <person name="Rokas A."/>
            <person name="Rosa C.A."/>
            <person name="Scheuner C."/>
            <person name="Sibirny A.A."/>
            <person name="Slot J.C."/>
            <person name="Stielow J.B."/>
            <person name="Sun H."/>
            <person name="Kurtzman C.P."/>
            <person name="Blackwell M."/>
            <person name="Grigoriev I.V."/>
            <person name="Jeffries T.W."/>
        </authorList>
    </citation>
    <scope>NUCLEOTIDE SEQUENCE [LARGE SCALE GENOMIC DNA]</scope>
    <source>
        <strain evidence="2 3">DSM 6958</strain>
    </source>
</reference>
<gene>
    <name evidence="2" type="ORF">NADFUDRAFT_51283</name>
</gene>
<evidence type="ECO:0000313" key="3">
    <source>
        <dbReference type="Proteomes" id="UP000095009"/>
    </source>
</evidence>
<dbReference type="Proteomes" id="UP000095009">
    <property type="component" value="Unassembled WGS sequence"/>
</dbReference>
<feature type="compositionally biased region" description="Polar residues" evidence="1">
    <location>
        <begin position="731"/>
        <end position="747"/>
    </location>
</feature>
<feature type="region of interest" description="Disordered" evidence="1">
    <location>
        <begin position="730"/>
        <end position="766"/>
    </location>
</feature>
<proteinExistence type="predicted"/>
<name>A0A1E3PKQ9_9ASCO</name>
<feature type="region of interest" description="Disordered" evidence="1">
    <location>
        <begin position="657"/>
        <end position="692"/>
    </location>
</feature>